<evidence type="ECO:0000313" key="3">
    <source>
        <dbReference type="EMBL" id="SFI89045.1"/>
    </source>
</evidence>
<feature type="transmembrane region" description="Helical" evidence="2">
    <location>
        <begin position="15"/>
        <end position="33"/>
    </location>
</feature>
<keyword evidence="2" id="KW-0812">Transmembrane</keyword>
<dbReference type="Proteomes" id="UP000199110">
    <property type="component" value="Unassembled WGS sequence"/>
</dbReference>
<evidence type="ECO:0000256" key="2">
    <source>
        <dbReference type="SAM" id="Phobius"/>
    </source>
</evidence>
<dbReference type="AlphaFoldDB" id="A0A1I3LX07"/>
<feature type="region of interest" description="Disordered" evidence="1">
    <location>
        <begin position="44"/>
        <end position="72"/>
    </location>
</feature>
<reference evidence="3 4" key="1">
    <citation type="submission" date="2016-10" db="EMBL/GenBank/DDBJ databases">
        <authorList>
            <person name="de Groot N.N."/>
        </authorList>
    </citation>
    <scope>NUCLEOTIDE SEQUENCE [LARGE SCALE GENOMIC DNA]</scope>
    <source>
        <strain evidence="3 4">DSM 19073</strain>
    </source>
</reference>
<organism evidence="3 4">
    <name type="scientific">Jannaschia pohangensis</name>
    <dbReference type="NCBI Taxonomy" id="390807"/>
    <lineage>
        <taxon>Bacteria</taxon>
        <taxon>Pseudomonadati</taxon>
        <taxon>Pseudomonadota</taxon>
        <taxon>Alphaproteobacteria</taxon>
        <taxon>Rhodobacterales</taxon>
        <taxon>Roseobacteraceae</taxon>
        <taxon>Jannaschia</taxon>
    </lineage>
</organism>
<dbReference type="STRING" id="390807.SAMN04488095_1654"/>
<keyword evidence="4" id="KW-1185">Reference proteome</keyword>
<dbReference type="EMBL" id="FORA01000002">
    <property type="protein sequence ID" value="SFI89045.1"/>
    <property type="molecule type" value="Genomic_DNA"/>
</dbReference>
<name>A0A1I3LX07_9RHOB</name>
<accession>A0A1I3LX07</accession>
<keyword evidence="2" id="KW-1133">Transmembrane helix</keyword>
<evidence type="ECO:0000313" key="4">
    <source>
        <dbReference type="Proteomes" id="UP000199110"/>
    </source>
</evidence>
<dbReference type="RefSeq" id="WP_092779180.1">
    <property type="nucleotide sequence ID" value="NZ_FORA01000002.1"/>
</dbReference>
<gene>
    <name evidence="3" type="ORF">SAMN04488095_1654</name>
</gene>
<proteinExistence type="predicted"/>
<protein>
    <submittedName>
        <fullName evidence="3">Uncharacterized protein</fullName>
    </submittedName>
</protein>
<evidence type="ECO:0000256" key="1">
    <source>
        <dbReference type="SAM" id="MobiDB-lite"/>
    </source>
</evidence>
<keyword evidence="2" id="KW-0472">Membrane</keyword>
<sequence length="72" mass="7961">MTLLTAIAPLLDGQTLLILGLALAVILTSFAVVQSNARVRRHIEQDETRRKHRLQHDRAAQIVRPAPDQTAA</sequence>